<name>U4LH73_PYROM</name>
<dbReference type="STRING" id="1076935.U4LH73"/>
<feature type="domain" description="GATOR2 complex protein MIO zinc-ribbon like" evidence="4">
    <location>
        <begin position="887"/>
        <end position="969"/>
    </location>
</feature>
<dbReference type="InterPro" id="IPR037593">
    <property type="entry name" value="MIOS/Sea4"/>
</dbReference>
<keyword evidence="3" id="KW-0677">Repeat</keyword>
<dbReference type="Gene3D" id="2.130.10.10">
    <property type="entry name" value="YVTN repeat-like/Quinoprotein amine dehydrogenase"/>
    <property type="match status" value="1"/>
</dbReference>
<dbReference type="GO" id="GO:0005737">
    <property type="term" value="C:cytoplasm"/>
    <property type="evidence" value="ECO:0007669"/>
    <property type="project" value="TreeGrafter"/>
</dbReference>
<organism evidence="6 7">
    <name type="scientific">Pyronema omphalodes (strain CBS 100304)</name>
    <name type="common">Pyronema confluens</name>
    <dbReference type="NCBI Taxonomy" id="1076935"/>
    <lineage>
        <taxon>Eukaryota</taxon>
        <taxon>Fungi</taxon>
        <taxon>Dikarya</taxon>
        <taxon>Ascomycota</taxon>
        <taxon>Pezizomycotina</taxon>
        <taxon>Pezizomycetes</taxon>
        <taxon>Pezizales</taxon>
        <taxon>Pyronemataceae</taxon>
        <taxon>Pyronema</taxon>
    </lineage>
</organism>
<dbReference type="Pfam" id="PF21719">
    <property type="entry name" value="MIOS_a-sol"/>
    <property type="match status" value="1"/>
</dbReference>
<keyword evidence="7" id="KW-1185">Reference proteome</keyword>
<dbReference type="OrthoDB" id="341486at2759"/>
<dbReference type="PANTHER" id="PTHR16453">
    <property type="entry name" value="WD40 DOMAIN-CONTAINING PROTEIN MIO FAMILY MEMBER"/>
    <property type="match status" value="1"/>
</dbReference>
<evidence type="ECO:0000313" key="6">
    <source>
        <dbReference type="EMBL" id="CCX11372.1"/>
    </source>
</evidence>
<dbReference type="OMA" id="YWIASYL"/>
<dbReference type="EMBL" id="HF935612">
    <property type="protein sequence ID" value="CCX11372.1"/>
    <property type="molecule type" value="Genomic_DNA"/>
</dbReference>
<dbReference type="CDD" id="cd16691">
    <property type="entry name" value="mRING-H2-C3H3C2_Mio"/>
    <property type="match status" value="1"/>
</dbReference>
<keyword evidence="2" id="KW-0853">WD repeat</keyword>
<dbReference type="PANTHER" id="PTHR16453:SF9">
    <property type="entry name" value="GATOR COMPLEX PROTEIN MIOS"/>
    <property type="match status" value="1"/>
</dbReference>
<reference evidence="6 7" key="1">
    <citation type="journal article" date="2013" name="PLoS Genet.">
        <title>The genome and development-dependent transcriptomes of Pyronema confluens: a window into fungal evolution.</title>
        <authorList>
            <person name="Traeger S."/>
            <person name="Altegoer F."/>
            <person name="Freitag M."/>
            <person name="Gabaldon T."/>
            <person name="Kempken F."/>
            <person name="Kumar A."/>
            <person name="Marcet-Houben M."/>
            <person name="Poggeler S."/>
            <person name="Stajich J.E."/>
            <person name="Nowrousian M."/>
        </authorList>
    </citation>
    <scope>NUCLEOTIDE SEQUENCE [LARGE SCALE GENOMIC DNA]</scope>
    <source>
        <strain evidence="7">CBS 100304</strain>
        <tissue evidence="6">Vegetative mycelium</tissue>
    </source>
</reference>
<proteinExistence type="inferred from homology"/>
<dbReference type="GO" id="GO:1904263">
    <property type="term" value="P:positive regulation of TORC1 signaling"/>
    <property type="evidence" value="ECO:0007669"/>
    <property type="project" value="TreeGrafter"/>
</dbReference>
<dbReference type="eggNOG" id="KOG1008">
    <property type="taxonomic scope" value="Eukaryota"/>
</dbReference>
<evidence type="ECO:0000256" key="2">
    <source>
        <dbReference type="ARBA" id="ARBA00022574"/>
    </source>
</evidence>
<dbReference type="AlphaFoldDB" id="U4LH73"/>
<dbReference type="InterPro" id="IPR031488">
    <property type="entry name" value="Zn_ribbon_mio"/>
</dbReference>
<evidence type="ECO:0000256" key="3">
    <source>
        <dbReference type="ARBA" id="ARBA00022737"/>
    </source>
</evidence>
<gene>
    <name evidence="6" type="ORF">PCON_10966</name>
</gene>
<dbReference type="InterPro" id="IPR015943">
    <property type="entry name" value="WD40/YVTN_repeat-like_dom_sf"/>
</dbReference>
<protein>
    <submittedName>
        <fullName evidence="6">Similar to WD repeat-containing protein YBL104C acc. no. P38164</fullName>
    </submittedName>
</protein>
<evidence type="ECO:0000259" key="5">
    <source>
        <dbReference type="Pfam" id="PF21719"/>
    </source>
</evidence>
<evidence type="ECO:0000256" key="1">
    <source>
        <dbReference type="ARBA" id="ARBA00009713"/>
    </source>
</evidence>
<dbReference type="SUPFAM" id="SSF50978">
    <property type="entry name" value="WD40 repeat-like"/>
    <property type="match status" value="1"/>
</dbReference>
<dbReference type="Proteomes" id="UP000018144">
    <property type="component" value="Unassembled WGS sequence"/>
</dbReference>
<dbReference type="InterPro" id="IPR036322">
    <property type="entry name" value="WD40_repeat_dom_sf"/>
</dbReference>
<feature type="domain" description="MIOS-like alpha-solenoid" evidence="5">
    <location>
        <begin position="488"/>
        <end position="727"/>
    </location>
</feature>
<sequence>MNALNLVQCWWSPHSTDTQQRFVKINSRDQELTVYDVVNSCFDWSPTEPDIVAAGQSTGETLLLNLASPSGNAQSLSVKLQRACNSISFNRDGTKIATGLDKVRNDFCLNVWDVSTGSDYSRPLRGFAASEAINSVKFTRDNPDILIAGVTYRYIRLFDIREPPNTPHAITYQSKCVQGISLDLDPNYFAGYHAEGVVAVWDRRYSKLNSSGESSLIFRSSTDDATPASQINHLRHSSTRAGVFAVLNSSGGLRVYETAKIMNQEANTTIGIIGSDNGSEGPNHKSRVGGWRDSAASLLEAGRAYKDGTSTSGTRTPVPMARTDGETLLVTRINDIATASPKPDQRVVCFDWMTEGYGESRSSTLKILSMKGDGSMEVLRCAGSVPSLAWGSRNEFAITSDNDVEIMPAPSVNAEREVVIRPRKKSISDLEDLDEKHLHSYSGGESPDQKLGMGMMEHARQRSNSIIRPEDFLPEVREVLKNDICMVMKKRVEAGYMMDCSKNAELAMREDQYLEDMWIWLDGAAECVASDGMLGQALDLSFLGVHSVWNGGTGTTPESRISNTKRRIWQEDWTATCDEINRRHQRSKKFPSCKTDFPEQRQLCLAICGSHFENDELEYELQRLEENDEHSKAAGLALFHGKIDRCIKSLQCGGRALKLMSTAVAGYFNSTRGSSSNSTWKDLAGEMANELADPYQRAIFAYIANSEWREVLDEIGIPIRERIGIALRWLEDDELTNYLDSTTKAAVKGGELEGIILTGITEASVDLLQEYINRTGDVQTAALVAAFGSPRYFRDERVDCWMESYRQLLNSWRLFHARAKFDVARGQASRDRNGAITMNPPQRQVYVRCANCDRSISHNTVGPRTGGDPRRAGIAGGRQQVTQAAGKGTAKPTVCPHCRKSLPRCAICLLNLGTAYYKEEEKSKEPEQDYDRWFNFCLSCNHGLHAGHAKEWFEKHTVCPVPDCECRCKM</sequence>
<evidence type="ECO:0000259" key="4">
    <source>
        <dbReference type="Pfam" id="PF17034"/>
    </source>
</evidence>
<comment type="similarity">
    <text evidence="1">Belongs to the WD repeat mio family.</text>
</comment>
<dbReference type="InterPro" id="IPR049092">
    <property type="entry name" value="MIOS_a-sol"/>
</dbReference>
<dbReference type="Pfam" id="PF17034">
    <property type="entry name" value="zinc_ribbon_16"/>
    <property type="match status" value="1"/>
</dbReference>
<accession>U4LH73</accession>
<evidence type="ECO:0000313" key="7">
    <source>
        <dbReference type="Proteomes" id="UP000018144"/>
    </source>
</evidence>